<evidence type="ECO:0000256" key="3">
    <source>
        <dbReference type="ARBA" id="ARBA00010441"/>
    </source>
</evidence>
<dbReference type="RefSeq" id="WP_093477985.1">
    <property type="nucleotide sequence ID" value="NZ_FOUI01000015.1"/>
</dbReference>
<feature type="transmembrane region" description="Helical" evidence="16">
    <location>
        <begin position="246"/>
        <end position="264"/>
    </location>
</feature>
<evidence type="ECO:0000256" key="13">
    <source>
        <dbReference type="ARBA" id="ARBA00023264"/>
    </source>
</evidence>
<keyword evidence="9 16" id="KW-1133">Transmembrane helix</keyword>
<accession>A0A1I4TR92</accession>
<dbReference type="AlphaFoldDB" id="A0A1I4TR92"/>
<evidence type="ECO:0000256" key="15">
    <source>
        <dbReference type="RuleBase" id="RU003750"/>
    </source>
</evidence>
<keyword evidence="12" id="KW-0594">Phospholipid biosynthesis</keyword>
<feature type="transmembrane region" description="Helical" evidence="16">
    <location>
        <begin position="193"/>
        <end position="212"/>
    </location>
</feature>
<keyword evidence="8 16" id="KW-0812">Transmembrane</keyword>
<evidence type="ECO:0000256" key="7">
    <source>
        <dbReference type="ARBA" id="ARBA00022679"/>
    </source>
</evidence>
<protein>
    <recommendedName>
        <fullName evidence="5">CDP-diacylglycerol--serine O-phosphatidyltransferase</fullName>
        <ecNumber evidence="4">2.7.8.8</ecNumber>
    </recommendedName>
    <alternativeName>
        <fullName evidence="14">Phosphatidylserine synthase</fullName>
    </alternativeName>
</protein>
<feature type="transmembrane region" description="Helical" evidence="16">
    <location>
        <begin position="161"/>
        <end position="181"/>
    </location>
</feature>
<sequence>MSDMHEQEKNSATDDPLSLLPIDEHIEEVPGPDGKKIRHKGVYLLPNLFTTAALFSGFYAIVSAMDGNFTHAAIAIFVAMVLDGLDGRVARLTNTQSAFGAEYDSLSDMVAFGVAPALIAFSWALHDLGKAGWVFAFIYVAGAALRLARFNTHIDTQDKRYFTGLASPSAAGLVAGMVWALSDFGIDGKDIGLLVGVLTALGGLLMVSNIRYHSFKDLDLKGRVPFFVILLVVLVFAIISTDPSRILWLIFIVYSASGPVLAGWRWRKGRQAAAEGGD</sequence>
<proteinExistence type="inferred from homology"/>
<evidence type="ECO:0000256" key="2">
    <source>
        <dbReference type="ARBA" id="ARBA00004127"/>
    </source>
</evidence>
<keyword evidence="7 15" id="KW-0808">Transferase</keyword>
<dbReference type="InterPro" id="IPR048254">
    <property type="entry name" value="CDP_ALCOHOL_P_TRANSF_CS"/>
</dbReference>
<dbReference type="PROSITE" id="PS00379">
    <property type="entry name" value="CDP_ALCOHOL_P_TRANSF"/>
    <property type="match status" value="1"/>
</dbReference>
<evidence type="ECO:0000256" key="11">
    <source>
        <dbReference type="ARBA" id="ARBA00023136"/>
    </source>
</evidence>
<dbReference type="InterPro" id="IPR043130">
    <property type="entry name" value="CDP-OH_PTrfase_TM_dom"/>
</dbReference>
<reference evidence="18" key="1">
    <citation type="submission" date="2016-10" db="EMBL/GenBank/DDBJ databases">
        <authorList>
            <person name="Varghese N."/>
            <person name="Submissions S."/>
        </authorList>
    </citation>
    <scope>NUCLEOTIDE SEQUENCE [LARGE SCALE GENOMIC DNA]</scope>
    <source>
        <strain evidence="18">DSM 24213</strain>
    </source>
</reference>
<keyword evidence="10" id="KW-0443">Lipid metabolism</keyword>
<keyword evidence="11 16" id="KW-0472">Membrane</keyword>
<keyword evidence="13" id="KW-1208">Phospholipid metabolism</keyword>
<dbReference type="Proteomes" id="UP000243629">
    <property type="component" value="Unassembled WGS sequence"/>
</dbReference>
<dbReference type="GO" id="GO:0008654">
    <property type="term" value="P:phospholipid biosynthetic process"/>
    <property type="evidence" value="ECO:0007669"/>
    <property type="project" value="UniProtKB-KW"/>
</dbReference>
<gene>
    <name evidence="17" type="ORF">SAMN05216217_11583</name>
</gene>
<evidence type="ECO:0000256" key="6">
    <source>
        <dbReference type="ARBA" id="ARBA00022516"/>
    </source>
</evidence>
<keyword evidence="18" id="KW-1185">Reference proteome</keyword>
<evidence type="ECO:0000256" key="16">
    <source>
        <dbReference type="SAM" id="Phobius"/>
    </source>
</evidence>
<dbReference type="GO" id="GO:0016020">
    <property type="term" value="C:membrane"/>
    <property type="evidence" value="ECO:0007669"/>
    <property type="project" value="InterPro"/>
</dbReference>
<dbReference type="InterPro" id="IPR050324">
    <property type="entry name" value="CDP-alcohol_PTase-I"/>
</dbReference>
<feature type="transmembrane region" description="Helical" evidence="16">
    <location>
        <begin position="42"/>
        <end position="62"/>
    </location>
</feature>
<evidence type="ECO:0000256" key="14">
    <source>
        <dbReference type="ARBA" id="ARBA00032361"/>
    </source>
</evidence>
<evidence type="ECO:0000256" key="1">
    <source>
        <dbReference type="ARBA" id="ARBA00000287"/>
    </source>
</evidence>
<evidence type="ECO:0000313" key="18">
    <source>
        <dbReference type="Proteomes" id="UP000243629"/>
    </source>
</evidence>
<dbReference type="PANTHER" id="PTHR14269:SF61">
    <property type="entry name" value="CDP-DIACYLGLYCEROL--SERINE O-PHOSPHATIDYLTRANSFERASE"/>
    <property type="match status" value="1"/>
</dbReference>
<organism evidence="17 18">
    <name type="scientific">Halopseudomonas yangmingensis</name>
    <dbReference type="NCBI Taxonomy" id="1720063"/>
    <lineage>
        <taxon>Bacteria</taxon>
        <taxon>Pseudomonadati</taxon>
        <taxon>Pseudomonadota</taxon>
        <taxon>Gammaproteobacteria</taxon>
        <taxon>Pseudomonadales</taxon>
        <taxon>Pseudomonadaceae</taxon>
        <taxon>Halopseudomonas</taxon>
    </lineage>
</organism>
<comment type="catalytic activity">
    <reaction evidence="1">
        <text>a CDP-1,2-diacyl-sn-glycerol + L-serine = a 1,2-diacyl-sn-glycero-3-phospho-L-serine + CMP + H(+)</text>
        <dbReference type="Rhea" id="RHEA:16913"/>
        <dbReference type="ChEBI" id="CHEBI:15378"/>
        <dbReference type="ChEBI" id="CHEBI:33384"/>
        <dbReference type="ChEBI" id="CHEBI:57262"/>
        <dbReference type="ChEBI" id="CHEBI:58332"/>
        <dbReference type="ChEBI" id="CHEBI:60377"/>
        <dbReference type="EC" id="2.7.8.8"/>
    </reaction>
</comment>
<evidence type="ECO:0000256" key="8">
    <source>
        <dbReference type="ARBA" id="ARBA00022692"/>
    </source>
</evidence>
<dbReference type="InterPro" id="IPR000462">
    <property type="entry name" value="CDP-OH_P_trans"/>
</dbReference>
<evidence type="ECO:0000256" key="5">
    <source>
        <dbReference type="ARBA" id="ARBA00017171"/>
    </source>
</evidence>
<evidence type="ECO:0000313" key="17">
    <source>
        <dbReference type="EMBL" id="SFM79140.1"/>
    </source>
</evidence>
<feature type="transmembrane region" description="Helical" evidence="16">
    <location>
        <begin position="224"/>
        <end position="240"/>
    </location>
</feature>
<dbReference type="Pfam" id="PF01066">
    <property type="entry name" value="CDP-OH_P_transf"/>
    <property type="match status" value="1"/>
</dbReference>
<dbReference type="EMBL" id="FOUI01000015">
    <property type="protein sequence ID" value="SFM79140.1"/>
    <property type="molecule type" value="Genomic_DNA"/>
</dbReference>
<evidence type="ECO:0000256" key="10">
    <source>
        <dbReference type="ARBA" id="ARBA00023098"/>
    </source>
</evidence>
<dbReference type="PANTHER" id="PTHR14269">
    <property type="entry name" value="CDP-DIACYLGLYCEROL--GLYCEROL-3-PHOSPHATE 3-PHOSPHATIDYLTRANSFERASE-RELATED"/>
    <property type="match status" value="1"/>
</dbReference>
<dbReference type="STRING" id="1720063.SAMN05216217_11583"/>
<evidence type="ECO:0000256" key="9">
    <source>
        <dbReference type="ARBA" id="ARBA00022989"/>
    </source>
</evidence>
<comment type="subcellular location">
    <subcellularLocation>
        <location evidence="2">Endomembrane system</location>
        <topology evidence="2">Multi-pass membrane protein</topology>
    </subcellularLocation>
</comment>
<name>A0A1I4TR92_9GAMM</name>
<dbReference type="GO" id="GO:0012505">
    <property type="term" value="C:endomembrane system"/>
    <property type="evidence" value="ECO:0007669"/>
    <property type="project" value="UniProtKB-SubCell"/>
</dbReference>
<dbReference type="EC" id="2.7.8.8" evidence="4"/>
<dbReference type="OrthoDB" id="9777147at2"/>
<comment type="similarity">
    <text evidence="3 15">Belongs to the CDP-alcohol phosphatidyltransferase class-I family.</text>
</comment>
<dbReference type="GO" id="GO:0003882">
    <property type="term" value="F:CDP-diacylglycerol-serine O-phosphatidyltransferase activity"/>
    <property type="evidence" value="ECO:0007669"/>
    <property type="project" value="UniProtKB-EC"/>
</dbReference>
<evidence type="ECO:0000256" key="4">
    <source>
        <dbReference type="ARBA" id="ARBA00013174"/>
    </source>
</evidence>
<dbReference type="NCBIfam" id="TIGR00473">
    <property type="entry name" value="pssA"/>
    <property type="match status" value="1"/>
</dbReference>
<feature type="transmembrane region" description="Helical" evidence="16">
    <location>
        <begin position="131"/>
        <end position="149"/>
    </location>
</feature>
<keyword evidence="6" id="KW-0444">Lipid biosynthesis</keyword>
<dbReference type="InterPro" id="IPR004533">
    <property type="entry name" value="CDP-diaglyc--ser_O-PTrfase"/>
</dbReference>
<evidence type="ECO:0000256" key="12">
    <source>
        <dbReference type="ARBA" id="ARBA00023209"/>
    </source>
</evidence>
<dbReference type="Gene3D" id="1.20.120.1760">
    <property type="match status" value="1"/>
</dbReference>